<dbReference type="STRING" id="349161.Dred_2760"/>
<keyword evidence="7 9" id="KW-0807">Transducer</keyword>
<keyword evidence="5 10" id="KW-1133">Transmembrane helix</keyword>
<dbReference type="Pfam" id="PF02743">
    <property type="entry name" value="dCache_1"/>
    <property type="match status" value="1"/>
</dbReference>
<dbReference type="GO" id="GO:0006935">
    <property type="term" value="P:chemotaxis"/>
    <property type="evidence" value="ECO:0007669"/>
    <property type="project" value="UniProtKB-KW"/>
</dbReference>
<comment type="subcellular location">
    <subcellularLocation>
        <location evidence="1">Cell membrane</location>
        <topology evidence="1">Multi-pass membrane protein</topology>
    </subcellularLocation>
</comment>
<keyword evidence="6 10" id="KW-0472">Membrane</keyword>
<evidence type="ECO:0000256" key="2">
    <source>
        <dbReference type="ARBA" id="ARBA00022475"/>
    </source>
</evidence>
<reference evidence="13 14" key="1">
    <citation type="submission" date="2007-03" db="EMBL/GenBank/DDBJ databases">
        <title>Complete sequence of Desulfotomaculum reducens MI-1.</title>
        <authorList>
            <consortium name="US DOE Joint Genome Institute"/>
            <person name="Copeland A."/>
            <person name="Lucas S."/>
            <person name="Lapidus A."/>
            <person name="Barry K."/>
            <person name="Detter J.C."/>
            <person name="Glavina del Rio T."/>
            <person name="Hammon N."/>
            <person name="Israni S."/>
            <person name="Dalin E."/>
            <person name="Tice H."/>
            <person name="Pitluck S."/>
            <person name="Sims D."/>
            <person name="Brettin T."/>
            <person name="Bruce D."/>
            <person name="Han C."/>
            <person name="Tapia R."/>
            <person name="Schmutz J."/>
            <person name="Larimer F."/>
            <person name="Land M."/>
            <person name="Hauser L."/>
            <person name="Kyrpides N."/>
            <person name="Kim E."/>
            <person name="Tebo B.M."/>
            <person name="Richardson P."/>
        </authorList>
    </citation>
    <scope>NUCLEOTIDE SEQUENCE [LARGE SCALE GENOMIC DNA]</scope>
    <source>
        <strain evidence="13 14">MI-1</strain>
    </source>
</reference>
<feature type="transmembrane region" description="Helical" evidence="10">
    <location>
        <begin position="304"/>
        <end position="323"/>
    </location>
</feature>
<feature type="transmembrane region" description="Helical" evidence="10">
    <location>
        <begin position="12"/>
        <end position="32"/>
    </location>
</feature>
<feature type="domain" description="Methyl-accepting transducer" evidence="11">
    <location>
        <begin position="375"/>
        <end position="618"/>
    </location>
</feature>
<evidence type="ECO:0000256" key="5">
    <source>
        <dbReference type="ARBA" id="ARBA00022989"/>
    </source>
</evidence>
<keyword evidence="3" id="KW-0145">Chemotaxis</keyword>
<dbReference type="Pfam" id="PF00015">
    <property type="entry name" value="MCPsignal"/>
    <property type="match status" value="1"/>
</dbReference>
<keyword evidence="2" id="KW-1003">Cell membrane</keyword>
<keyword evidence="14" id="KW-1185">Reference proteome</keyword>
<evidence type="ECO:0000256" key="6">
    <source>
        <dbReference type="ARBA" id="ARBA00023136"/>
    </source>
</evidence>
<evidence type="ECO:0000259" key="11">
    <source>
        <dbReference type="PROSITE" id="PS50111"/>
    </source>
</evidence>
<proteinExistence type="inferred from homology"/>
<evidence type="ECO:0000256" key="10">
    <source>
        <dbReference type="SAM" id="Phobius"/>
    </source>
</evidence>
<feature type="domain" description="HAMP" evidence="12">
    <location>
        <begin position="324"/>
        <end position="377"/>
    </location>
</feature>
<evidence type="ECO:0000256" key="1">
    <source>
        <dbReference type="ARBA" id="ARBA00004651"/>
    </source>
</evidence>
<dbReference type="GO" id="GO:0007165">
    <property type="term" value="P:signal transduction"/>
    <property type="evidence" value="ECO:0007669"/>
    <property type="project" value="UniProtKB-KW"/>
</dbReference>
<protein>
    <submittedName>
        <fullName evidence="13">Methyl-accepting chemotaxis sensory transducer</fullName>
    </submittedName>
</protein>
<dbReference type="GO" id="GO:0005886">
    <property type="term" value="C:plasma membrane"/>
    <property type="evidence" value="ECO:0007669"/>
    <property type="project" value="UniProtKB-SubCell"/>
</dbReference>
<evidence type="ECO:0000256" key="3">
    <source>
        <dbReference type="ARBA" id="ARBA00022500"/>
    </source>
</evidence>
<evidence type="ECO:0000313" key="14">
    <source>
        <dbReference type="Proteomes" id="UP000001556"/>
    </source>
</evidence>
<dbReference type="CDD" id="cd12912">
    <property type="entry name" value="PDC2_MCP_like"/>
    <property type="match status" value="1"/>
</dbReference>
<organism evidence="13 14">
    <name type="scientific">Desulforamulus reducens (strain ATCC BAA-1160 / DSM 100696 / MI-1)</name>
    <name type="common">Desulfotomaculum reducens</name>
    <dbReference type="NCBI Taxonomy" id="349161"/>
    <lineage>
        <taxon>Bacteria</taxon>
        <taxon>Bacillati</taxon>
        <taxon>Bacillota</taxon>
        <taxon>Clostridia</taxon>
        <taxon>Eubacteriales</taxon>
        <taxon>Peptococcaceae</taxon>
        <taxon>Desulforamulus</taxon>
    </lineage>
</organism>
<dbReference type="CDD" id="cd11386">
    <property type="entry name" value="MCP_signal"/>
    <property type="match status" value="1"/>
</dbReference>
<dbReference type="SUPFAM" id="SSF58104">
    <property type="entry name" value="Methyl-accepting chemotaxis protein (MCP) signaling domain"/>
    <property type="match status" value="1"/>
</dbReference>
<dbReference type="InterPro" id="IPR033479">
    <property type="entry name" value="dCache_1"/>
</dbReference>
<dbReference type="PANTHER" id="PTHR32089">
    <property type="entry name" value="METHYL-ACCEPTING CHEMOTAXIS PROTEIN MCPB"/>
    <property type="match status" value="1"/>
</dbReference>
<evidence type="ECO:0000259" key="12">
    <source>
        <dbReference type="PROSITE" id="PS50885"/>
    </source>
</evidence>
<dbReference type="InterPro" id="IPR029151">
    <property type="entry name" value="Sensor-like_sf"/>
</dbReference>
<dbReference type="InterPro" id="IPR004089">
    <property type="entry name" value="MCPsignal_dom"/>
</dbReference>
<dbReference type="Proteomes" id="UP000001556">
    <property type="component" value="Chromosome"/>
</dbReference>
<dbReference type="SMART" id="SM00304">
    <property type="entry name" value="HAMP"/>
    <property type="match status" value="2"/>
</dbReference>
<dbReference type="Gene3D" id="1.10.287.950">
    <property type="entry name" value="Methyl-accepting chemotaxis protein"/>
    <property type="match status" value="1"/>
</dbReference>
<dbReference type="CDD" id="cd06225">
    <property type="entry name" value="HAMP"/>
    <property type="match status" value="1"/>
</dbReference>
<evidence type="ECO:0000256" key="7">
    <source>
        <dbReference type="ARBA" id="ARBA00023224"/>
    </source>
</evidence>
<keyword evidence="4 10" id="KW-0812">Transmembrane</keyword>
<gene>
    <name evidence="13" type="ordered locus">Dred_2760</name>
</gene>
<accession>A4J861</accession>
<dbReference type="Pfam" id="PF00672">
    <property type="entry name" value="HAMP"/>
    <property type="match status" value="1"/>
</dbReference>
<dbReference type="eggNOG" id="COG0840">
    <property type="taxonomic scope" value="Bacteria"/>
</dbReference>
<dbReference type="KEGG" id="drm:Dred_2760"/>
<dbReference type="CDD" id="cd18773">
    <property type="entry name" value="PDC1_HK_sensor"/>
    <property type="match status" value="1"/>
</dbReference>
<evidence type="ECO:0000256" key="4">
    <source>
        <dbReference type="ARBA" id="ARBA00022692"/>
    </source>
</evidence>
<dbReference type="EMBL" id="CP000612">
    <property type="protein sequence ID" value="ABO51264.1"/>
    <property type="molecule type" value="Genomic_DNA"/>
</dbReference>
<sequence length="639" mass="70150">MFKNKTSLNFQISFIFIALLIISIVTISYYTLYNLKKEIEKVTLESQQTKAKSVVMNVEDFINTSMTIVRFSSNLPEVKDMSAVSLIREEFKGVPENADLEKRNIAKSLLKEYPDFAYFESFTGDKGINIMLEPYKYQVGLSRMDFAFRDWFKGATGSMNTYISEVYLSASINKHVVAISTPIKDEYSQLTGVWLGALTLDVLSEKVKNLTFGRTGKIYLVDKNGVIAAHPNKEFTSKITKLDKHPIVSKLLNGQSGTGYYYEPLEKTDVIATFMPVGKTGWGVVVEQSVSEAFGFLNDITHNVIITSLVVSLLAMLFVLCYTRRITKPIDNISTLAAHVAQGDLNVEVQVCHSNSDLEKLTTSFKLMVEHLKNLIEEITLEGQRVHETAKQLSVSTQQTSIVASENASAMSQISSAVENVSDSTIRVSGHSQKVINLAQDGKVAIDNVIKQMDNISNSTNRVSSVVSNLTDNSSKITQIVDLINQIAEQTNLLALNAAIEAARAGEYGRGFSVVADEVKRLSEQSSAATKEIYQLISNIHRDSHTAVASIGENVGVVKDGITITSQAGDSFENINQLLQTLNNEITSVAASIEQIAAGIQHIAGSTEEQTASSEEIASLSESLLTVANQLNKTAEKFK</sequence>
<dbReference type="RefSeq" id="WP_011879059.1">
    <property type="nucleotide sequence ID" value="NC_009253.1"/>
</dbReference>
<dbReference type="HOGENOM" id="CLU_000445_107_19_9"/>
<evidence type="ECO:0000256" key="9">
    <source>
        <dbReference type="PROSITE-ProRule" id="PRU00284"/>
    </source>
</evidence>
<name>A4J861_DESRM</name>
<dbReference type="OrthoDB" id="13222at2"/>
<dbReference type="PROSITE" id="PS50885">
    <property type="entry name" value="HAMP"/>
    <property type="match status" value="1"/>
</dbReference>
<dbReference type="PROSITE" id="PS50111">
    <property type="entry name" value="CHEMOTAXIS_TRANSDUC_2"/>
    <property type="match status" value="1"/>
</dbReference>
<dbReference type="AlphaFoldDB" id="A4J861"/>
<evidence type="ECO:0000256" key="8">
    <source>
        <dbReference type="ARBA" id="ARBA00029447"/>
    </source>
</evidence>
<dbReference type="InterPro" id="IPR003660">
    <property type="entry name" value="HAMP_dom"/>
</dbReference>
<evidence type="ECO:0000313" key="13">
    <source>
        <dbReference type="EMBL" id="ABO51264.1"/>
    </source>
</evidence>
<dbReference type="SMART" id="SM00283">
    <property type="entry name" value="MA"/>
    <property type="match status" value="1"/>
</dbReference>
<dbReference type="Gene3D" id="3.30.450.20">
    <property type="entry name" value="PAS domain"/>
    <property type="match status" value="2"/>
</dbReference>
<comment type="similarity">
    <text evidence="8">Belongs to the methyl-accepting chemotaxis (MCP) protein family.</text>
</comment>
<dbReference type="PANTHER" id="PTHR32089:SF112">
    <property type="entry name" value="LYSOZYME-LIKE PROTEIN-RELATED"/>
    <property type="match status" value="1"/>
</dbReference>
<dbReference type="SUPFAM" id="SSF103190">
    <property type="entry name" value="Sensory domain-like"/>
    <property type="match status" value="1"/>
</dbReference>